<protein>
    <submittedName>
        <fullName evidence="2">Uncharacterized protein</fullName>
    </submittedName>
</protein>
<dbReference type="PANTHER" id="PTHR34452:SF1">
    <property type="entry name" value="SPORULATION-SPECIFIC PROTEIN"/>
    <property type="match status" value="1"/>
</dbReference>
<keyword evidence="3" id="KW-1185">Reference proteome</keyword>
<proteinExistence type="predicted"/>
<dbReference type="AlphaFoldDB" id="A0A4S8JG14"/>
<dbReference type="Proteomes" id="UP000317650">
    <property type="component" value="Chromosome 7"/>
</dbReference>
<sequence>MLEGSLKECNEERTKAKVELDLVKRLFSNMASNETINSESSNNSGFPTTTSIEQILQDSSVGFPSVFQEMPNDRGTCLGIDASAGIVSNLLNNIDVNLWKTGDELNSNGDVEVMMSTCANESSLSCPVLSSQAFKDTGGTLERHTLFADNTTYITATEEHFKELQRLMSGMNMLQKELEKLKNENLSSLIPLDDHQSLPSLPGLERDLSRLDMANEQLGSIFPLFKELPGNGNALERVLSLELELAETLQTKRKADFCFQSSFLKQHTDEEVRFQSFKDINELIKEMLELKSRNAAVETELNEMQGRYSQLSLQFAEVEGERQKLQMILKSRVPKRP</sequence>
<name>A0A4S8JG14_MUSBA</name>
<feature type="coiled-coil region" evidence="1">
    <location>
        <begin position="280"/>
        <end position="321"/>
    </location>
</feature>
<evidence type="ECO:0000313" key="3">
    <source>
        <dbReference type="Proteomes" id="UP000317650"/>
    </source>
</evidence>
<dbReference type="EMBL" id="PYDT01000005">
    <property type="protein sequence ID" value="THU60903.1"/>
    <property type="molecule type" value="Genomic_DNA"/>
</dbReference>
<dbReference type="PANTHER" id="PTHR34452">
    <property type="entry name" value="MYOSIN HEAVY CHAIN-RELATED PROTEIN"/>
    <property type="match status" value="1"/>
</dbReference>
<evidence type="ECO:0000256" key="1">
    <source>
        <dbReference type="SAM" id="Coils"/>
    </source>
</evidence>
<accession>A0A4S8JG14</accession>
<reference evidence="2 3" key="1">
    <citation type="journal article" date="2019" name="Nat. Plants">
        <title>Genome sequencing of Musa balbisiana reveals subgenome evolution and function divergence in polyploid bananas.</title>
        <authorList>
            <person name="Yao X."/>
        </authorList>
    </citation>
    <scope>NUCLEOTIDE SEQUENCE [LARGE SCALE GENOMIC DNA]</scope>
    <source>
        <strain evidence="3">cv. DH-PKW</strain>
        <tissue evidence="2">Leaves</tissue>
    </source>
</reference>
<organism evidence="2 3">
    <name type="scientific">Musa balbisiana</name>
    <name type="common">Banana</name>
    <dbReference type="NCBI Taxonomy" id="52838"/>
    <lineage>
        <taxon>Eukaryota</taxon>
        <taxon>Viridiplantae</taxon>
        <taxon>Streptophyta</taxon>
        <taxon>Embryophyta</taxon>
        <taxon>Tracheophyta</taxon>
        <taxon>Spermatophyta</taxon>
        <taxon>Magnoliopsida</taxon>
        <taxon>Liliopsida</taxon>
        <taxon>Zingiberales</taxon>
        <taxon>Musaceae</taxon>
        <taxon>Musa</taxon>
    </lineage>
</organism>
<keyword evidence="1" id="KW-0175">Coiled coil</keyword>
<comment type="caution">
    <text evidence="2">The sequence shown here is derived from an EMBL/GenBank/DDBJ whole genome shotgun (WGS) entry which is preliminary data.</text>
</comment>
<evidence type="ECO:0000313" key="2">
    <source>
        <dbReference type="EMBL" id="THU60903.1"/>
    </source>
</evidence>
<gene>
    <name evidence="2" type="ORF">C4D60_Mb07t17630</name>
</gene>